<evidence type="ECO:0000313" key="2">
    <source>
        <dbReference type="Proteomes" id="UP001153954"/>
    </source>
</evidence>
<organism evidence="1 2">
    <name type="scientific">Euphydryas editha</name>
    <name type="common">Edith's checkerspot</name>
    <dbReference type="NCBI Taxonomy" id="104508"/>
    <lineage>
        <taxon>Eukaryota</taxon>
        <taxon>Metazoa</taxon>
        <taxon>Ecdysozoa</taxon>
        <taxon>Arthropoda</taxon>
        <taxon>Hexapoda</taxon>
        <taxon>Insecta</taxon>
        <taxon>Pterygota</taxon>
        <taxon>Neoptera</taxon>
        <taxon>Endopterygota</taxon>
        <taxon>Lepidoptera</taxon>
        <taxon>Glossata</taxon>
        <taxon>Ditrysia</taxon>
        <taxon>Papilionoidea</taxon>
        <taxon>Nymphalidae</taxon>
        <taxon>Nymphalinae</taxon>
        <taxon>Euphydryas</taxon>
    </lineage>
</organism>
<sequence length="163" mass="18573">MRPILCVKCAQAHKTSDCPKHNRNTPAQCALWQGAHPANYNGCEVYRQILARRNNKYGHRRADRCAAAKDTFRDTIPRRNTAQKSSSIEKEDELLFYARVTRNVPNKVITENTIPNLNHNLTVLENLLTKQIEKIDIFLQQMSTLMSLMTTLITKLQGKPALG</sequence>
<dbReference type="AlphaFoldDB" id="A0AAU9TSY8"/>
<dbReference type="EMBL" id="CAKOGL010000009">
    <property type="protein sequence ID" value="CAH2090133.1"/>
    <property type="molecule type" value="Genomic_DNA"/>
</dbReference>
<dbReference type="Proteomes" id="UP001153954">
    <property type="component" value="Unassembled WGS sequence"/>
</dbReference>
<comment type="caution">
    <text evidence="1">The sequence shown here is derived from an EMBL/GenBank/DDBJ whole genome shotgun (WGS) entry which is preliminary data.</text>
</comment>
<evidence type="ECO:0000313" key="1">
    <source>
        <dbReference type="EMBL" id="CAH2090133.1"/>
    </source>
</evidence>
<protein>
    <submittedName>
        <fullName evidence="1">Uncharacterized protein</fullName>
    </submittedName>
</protein>
<accession>A0AAU9TSY8</accession>
<proteinExistence type="predicted"/>
<gene>
    <name evidence="1" type="ORF">EEDITHA_LOCUS6126</name>
</gene>
<reference evidence="1" key="1">
    <citation type="submission" date="2022-03" db="EMBL/GenBank/DDBJ databases">
        <authorList>
            <person name="Tunstrom K."/>
        </authorList>
    </citation>
    <scope>NUCLEOTIDE SEQUENCE</scope>
</reference>
<name>A0AAU9TSY8_EUPED</name>
<keyword evidence="2" id="KW-1185">Reference proteome</keyword>